<dbReference type="SUPFAM" id="SSF48334">
    <property type="entry name" value="DNA repair protein MutS, domain III"/>
    <property type="match status" value="1"/>
</dbReference>
<dbReference type="InterPro" id="IPR036187">
    <property type="entry name" value="DNA_mismatch_repair_MutS_sf"/>
</dbReference>
<evidence type="ECO:0000256" key="4">
    <source>
        <dbReference type="SAM" id="Coils"/>
    </source>
</evidence>
<feature type="coiled-coil region" evidence="4">
    <location>
        <begin position="227"/>
        <end position="254"/>
    </location>
</feature>
<keyword evidence="4" id="KW-0175">Coiled coil</keyword>
<keyword evidence="1" id="KW-0547">Nucleotide-binding</keyword>
<dbReference type="InterPro" id="IPR007696">
    <property type="entry name" value="DNA_mismatch_repair_MutS_core"/>
</dbReference>
<dbReference type="Gene3D" id="3.40.50.300">
    <property type="entry name" value="P-loop containing nucleotide triphosphate hydrolases"/>
    <property type="match status" value="1"/>
</dbReference>
<dbReference type="AlphaFoldDB" id="A0A4Z0D986"/>
<reference evidence="7 8" key="1">
    <citation type="submission" date="2019-03" db="EMBL/GenBank/DDBJ databases">
        <title>Draft genome sequence data and analysis of a Fermenting Bacterium, Soehngenia longevitae strain 1933PT, isolated from petroleum reservoir in Azerbaijan.</title>
        <authorList>
            <person name="Grouzdev D.S."/>
            <person name="Bidzhieva S.K."/>
            <person name="Sokolova D.S."/>
            <person name="Tourova T.P."/>
            <person name="Poltaraus A.B."/>
            <person name="Nazina T.N."/>
        </authorList>
    </citation>
    <scope>NUCLEOTIDE SEQUENCE [LARGE SCALE GENOMIC DNA]</scope>
    <source>
        <strain evidence="7 8">1933P</strain>
    </source>
</reference>
<evidence type="ECO:0000313" key="8">
    <source>
        <dbReference type="Proteomes" id="UP000298381"/>
    </source>
</evidence>
<dbReference type="EMBL" id="SRIB01000002">
    <property type="protein sequence ID" value="TFZ41440.1"/>
    <property type="molecule type" value="Genomic_DNA"/>
</dbReference>
<dbReference type="OrthoDB" id="9777812at2"/>
<evidence type="ECO:0000259" key="6">
    <source>
        <dbReference type="SMART" id="SM00534"/>
    </source>
</evidence>
<dbReference type="Proteomes" id="UP000298381">
    <property type="component" value="Unassembled WGS sequence"/>
</dbReference>
<name>A0A4Z0D986_9FIRM</name>
<proteinExistence type="predicted"/>
<dbReference type="GO" id="GO:0140664">
    <property type="term" value="F:ATP-dependent DNA damage sensor activity"/>
    <property type="evidence" value="ECO:0007669"/>
    <property type="project" value="InterPro"/>
</dbReference>
<dbReference type="SUPFAM" id="SSF52540">
    <property type="entry name" value="P-loop containing nucleoside triphosphate hydrolases"/>
    <property type="match status" value="1"/>
</dbReference>
<dbReference type="InterPro" id="IPR027417">
    <property type="entry name" value="P-loop_NTPase"/>
</dbReference>
<feature type="domain" description="DNA mismatch repair protein MutS core" evidence="5">
    <location>
        <begin position="11"/>
        <end position="320"/>
    </location>
</feature>
<dbReference type="SMART" id="SM00533">
    <property type="entry name" value="MUTSd"/>
    <property type="match status" value="1"/>
</dbReference>
<organism evidence="7 8">
    <name type="scientific">Soehngenia longivitae</name>
    <dbReference type="NCBI Taxonomy" id="2562294"/>
    <lineage>
        <taxon>Bacteria</taxon>
        <taxon>Bacillati</taxon>
        <taxon>Bacillota</taxon>
        <taxon>Tissierellia</taxon>
        <taxon>Tissierellales</taxon>
        <taxon>Tissierellaceae</taxon>
        <taxon>Soehngenia</taxon>
    </lineage>
</organism>
<evidence type="ECO:0000313" key="7">
    <source>
        <dbReference type="EMBL" id="TFZ41440.1"/>
    </source>
</evidence>
<dbReference type="InterPro" id="IPR000432">
    <property type="entry name" value="DNA_mismatch_repair_MutS_C"/>
</dbReference>
<accession>A0A4Z0D986</accession>
<dbReference type="GO" id="GO:0005524">
    <property type="term" value="F:ATP binding"/>
    <property type="evidence" value="ECO:0007669"/>
    <property type="project" value="UniProtKB-KW"/>
</dbReference>
<dbReference type="PANTHER" id="PTHR11361">
    <property type="entry name" value="DNA MISMATCH REPAIR PROTEIN MUTS FAMILY MEMBER"/>
    <property type="match status" value="1"/>
</dbReference>
<gene>
    <name evidence="7" type="ORF">E4100_02355</name>
</gene>
<evidence type="ECO:0000256" key="3">
    <source>
        <dbReference type="ARBA" id="ARBA00023125"/>
    </source>
</evidence>
<evidence type="ECO:0000256" key="1">
    <source>
        <dbReference type="ARBA" id="ARBA00022741"/>
    </source>
</evidence>
<comment type="caution">
    <text evidence="7">The sequence shown here is derived from an EMBL/GenBank/DDBJ whole genome shotgun (WGS) entry which is preliminary data.</text>
</comment>
<keyword evidence="3" id="KW-0238">DNA-binding</keyword>
<protein>
    <submittedName>
        <fullName evidence="7">DNA mismatch repair protein MutS</fullName>
    </submittedName>
</protein>
<dbReference type="RefSeq" id="WP_135270428.1">
    <property type="nucleotide sequence ID" value="NZ_SRIB01000002.1"/>
</dbReference>
<sequence length="541" mass="62115">MFMDQKTIDALDFQYVYDKIDCITPYGNIFKSRMHCYKPGEEEALSQQFLMLESFIPHIKNTSIRSGFNNILSHFKDLRQSIKRANDGFILNDVEFFEIKSMLFFLRELSEFIDENNIPVYAETKIKPIEPLEKLLDPENTKISSFYIYDSYSEELGKIRYKKREIDKLLKKEQKSIRDKIKEELEVDVRPDNTVIISKDKKEVLDRIKESPQLNYVSETYLNVKFSIKASDTIDELEKDLNLLRKKEELEEMRIREILTKEIKKHQKEIYKNISSIGKLDLLIAKAKFAVDYNCVKPEIVKEHIIEIEDGIHPKVAEMLLKKNLKFTPISISLKKGVTCITGANMGGKTITLKLVGLLSAMAQYGLFVTAKKMTLGLSEYIKSSIGDMQSTDSGLSTFGGEVKVVKEAITRADERGLILIDELARGTNPEEGYAISKAIVEYLKDKQAITILTTHYDNVADLEDVVHLQVVGLSNLDIKKLKEEISTEEGFEIINKYMDYRLRKVDKDTPIPKDALNIARIMGLDDEIISLAEKNLKRST</sequence>
<dbReference type="PANTHER" id="PTHR11361:SF14">
    <property type="entry name" value="DNA MISMATCH REPAIR PROTEIN MUTS, TYPE 2"/>
    <property type="match status" value="1"/>
</dbReference>
<evidence type="ECO:0000259" key="5">
    <source>
        <dbReference type="SMART" id="SM00533"/>
    </source>
</evidence>
<evidence type="ECO:0000256" key="2">
    <source>
        <dbReference type="ARBA" id="ARBA00022840"/>
    </source>
</evidence>
<dbReference type="GO" id="GO:0030983">
    <property type="term" value="F:mismatched DNA binding"/>
    <property type="evidence" value="ECO:0007669"/>
    <property type="project" value="InterPro"/>
</dbReference>
<dbReference type="GO" id="GO:0006298">
    <property type="term" value="P:mismatch repair"/>
    <property type="evidence" value="ECO:0007669"/>
    <property type="project" value="InterPro"/>
</dbReference>
<dbReference type="SMART" id="SM00534">
    <property type="entry name" value="MUTSac"/>
    <property type="match status" value="1"/>
</dbReference>
<feature type="domain" description="DNA mismatch repair proteins mutS family" evidence="6">
    <location>
        <begin position="336"/>
        <end position="538"/>
    </location>
</feature>
<keyword evidence="2" id="KW-0067">ATP-binding</keyword>
<dbReference type="Pfam" id="PF00488">
    <property type="entry name" value="MutS_V"/>
    <property type="match status" value="1"/>
</dbReference>
<dbReference type="InterPro" id="IPR045076">
    <property type="entry name" value="MutS"/>
</dbReference>
<keyword evidence="8" id="KW-1185">Reference proteome</keyword>